<dbReference type="AlphaFoldDB" id="A0A165U5K6"/>
<dbReference type="STRING" id="1314782.A0A165U5K6"/>
<feature type="region of interest" description="Disordered" evidence="1">
    <location>
        <begin position="23"/>
        <end position="56"/>
    </location>
</feature>
<dbReference type="EMBL" id="KV425561">
    <property type="protein sequence ID" value="KZT27678.1"/>
    <property type="molecule type" value="Genomic_DNA"/>
</dbReference>
<sequence>MRIASGSSILLASLALSASGAPIIDGRNTAPNSPRPPMPATMGGKMNEGVSHLGHGVPRSLGKSLTSFIRSSHSDVASLPAARAETPICTVKDLVGGLPVVGGPLGDIIEKISGPCGASVSPETVSTESLSDLECKVKGTLLSLPVLGSIIDPIVTPILDKVGVCPGGAATASVEGVGESLTAEQLEEIAAAVSKAAASMQTAQSKRQSLPSSPPVPVPASIAEPFTSLPVSVSKPSASLPVSISKPSASLSVAEAMALPTSLINVPSGTPFPPVPPNTPVSSLLSVLPSSLPIPSASVPLSTLEVTSLPVSPAAQPPVSTSVIKAPISMPSTPASTVAAAPREAFTPPNTPKRAIQFGSLPVDVPASLPNSLPISISTAVTSMASVARHELPSPSSVAPSVPVSEPSIIPTGVTSMAPVSRRQLLTVPALPVNLPSSVPISLPSPITTIVPNPPSLPVSPPANMPAVPSVSAPSVPVLIASAPIAPSVSIAPSIPATTALPAPAKDASGKAAGIASGALSSAGAASTSA</sequence>
<feature type="chain" id="PRO_5007867458" evidence="2">
    <location>
        <begin position="21"/>
        <end position="530"/>
    </location>
</feature>
<accession>A0A165U5K6</accession>
<keyword evidence="4" id="KW-1185">Reference proteome</keyword>
<protein>
    <submittedName>
        <fullName evidence="3">Uncharacterized protein</fullName>
    </submittedName>
</protein>
<organism evidence="3 4">
    <name type="scientific">Neolentinus lepideus HHB14362 ss-1</name>
    <dbReference type="NCBI Taxonomy" id="1314782"/>
    <lineage>
        <taxon>Eukaryota</taxon>
        <taxon>Fungi</taxon>
        <taxon>Dikarya</taxon>
        <taxon>Basidiomycota</taxon>
        <taxon>Agaricomycotina</taxon>
        <taxon>Agaricomycetes</taxon>
        <taxon>Gloeophyllales</taxon>
        <taxon>Gloeophyllaceae</taxon>
        <taxon>Neolentinus</taxon>
    </lineage>
</organism>
<evidence type="ECO:0000256" key="2">
    <source>
        <dbReference type="SAM" id="SignalP"/>
    </source>
</evidence>
<evidence type="ECO:0000256" key="1">
    <source>
        <dbReference type="SAM" id="MobiDB-lite"/>
    </source>
</evidence>
<reference evidence="3 4" key="1">
    <citation type="journal article" date="2016" name="Mol. Biol. Evol.">
        <title>Comparative Genomics of Early-Diverging Mushroom-Forming Fungi Provides Insights into the Origins of Lignocellulose Decay Capabilities.</title>
        <authorList>
            <person name="Nagy L.G."/>
            <person name="Riley R."/>
            <person name="Tritt A."/>
            <person name="Adam C."/>
            <person name="Daum C."/>
            <person name="Floudas D."/>
            <person name="Sun H."/>
            <person name="Yadav J.S."/>
            <person name="Pangilinan J."/>
            <person name="Larsson K.H."/>
            <person name="Matsuura K."/>
            <person name="Barry K."/>
            <person name="Labutti K."/>
            <person name="Kuo R."/>
            <person name="Ohm R.A."/>
            <person name="Bhattacharya S.S."/>
            <person name="Shirouzu T."/>
            <person name="Yoshinaga Y."/>
            <person name="Martin F.M."/>
            <person name="Grigoriev I.V."/>
            <person name="Hibbett D.S."/>
        </authorList>
    </citation>
    <scope>NUCLEOTIDE SEQUENCE [LARGE SCALE GENOMIC DNA]</scope>
    <source>
        <strain evidence="3 4">HHB14362 ss-1</strain>
    </source>
</reference>
<dbReference type="InParanoid" id="A0A165U5K6"/>
<evidence type="ECO:0000313" key="3">
    <source>
        <dbReference type="EMBL" id="KZT27678.1"/>
    </source>
</evidence>
<evidence type="ECO:0000313" key="4">
    <source>
        <dbReference type="Proteomes" id="UP000076761"/>
    </source>
</evidence>
<proteinExistence type="predicted"/>
<name>A0A165U5K6_9AGAM</name>
<dbReference type="OrthoDB" id="10657560at2759"/>
<keyword evidence="2" id="KW-0732">Signal</keyword>
<feature type="signal peptide" evidence="2">
    <location>
        <begin position="1"/>
        <end position="20"/>
    </location>
</feature>
<gene>
    <name evidence="3" type="ORF">NEOLEDRAFT_1130737</name>
</gene>
<dbReference type="Proteomes" id="UP000076761">
    <property type="component" value="Unassembled WGS sequence"/>
</dbReference>